<dbReference type="InterPro" id="IPR013785">
    <property type="entry name" value="Aldolase_TIM"/>
</dbReference>
<dbReference type="SUPFAM" id="SSF51569">
    <property type="entry name" value="Aldolase"/>
    <property type="match status" value="1"/>
</dbReference>
<evidence type="ECO:0000313" key="2">
    <source>
        <dbReference type="Proteomes" id="UP000339049"/>
    </source>
</evidence>
<keyword evidence="1" id="KW-0808">Transferase</keyword>
<reference evidence="1 2" key="1">
    <citation type="submission" date="2019-05" db="EMBL/GenBank/DDBJ databases">
        <authorList>
            <consortium name="Pathogen Informatics"/>
        </authorList>
    </citation>
    <scope>NUCLEOTIDE SEQUENCE [LARGE SCALE GENOMIC DNA]</scope>
    <source>
        <strain evidence="1 2">NCTC11557</strain>
    </source>
</reference>
<protein>
    <submittedName>
        <fullName evidence="1">Translaldolase</fullName>
        <ecNumber evidence="1">2.2.1.2</ecNumber>
    </submittedName>
</protein>
<organism evidence="1 2">
    <name type="scientific">Streptococcus dysgalactiae subsp. equisimilis</name>
    <name type="common">Streptococcus equisimilis</name>
    <dbReference type="NCBI Taxonomy" id="119602"/>
    <lineage>
        <taxon>Bacteria</taxon>
        <taxon>Bacillati</taxon>
        <taxon>Bacillota</taxon>
        <taxon>Bacilli</taxon>
        <taxon>Lactobacillales</taxon>
        <taxon>Streptococcaceae</taxon>
        <taxon>Streptococcus</taxon>
    </lineage>
</organism>
<dbReference type="GO" id="GO:0004801">
    <property type="term" value="F:transaldolase activity"/>
    <property type="evidence" value="ECO:0007669"/>
    <property type="project" value="UniProtKB-EC"/>
</dbReference>
<sequence>MLWASPRETYNIYQADQLGVDIITCTTDLIAKLPLQGKDLEDYSLETVQMFLKDSTSLGFKVLEDANQ</sequence>
<dbReference type="EMBL" id="CABEIY010000008">
    <property type="protein sequence ID" value="VTT27226.1"/>
    <property type="molecule type" value="Genomic_DNA"/>
</dbReference>
<comment type="caution">
    <text evidence="1">The sequence shown here is derived from an EMBL/GenBank/DDBJ whole genome shotgun (WGS) entry which is preliminary data.</text>
</comment>
<proteinExistence type="predicted"/>
<dbReference type="Proteomes" id="UP000339049">
    <property type="component" value="Unassembled WGS sequence"/>
</dbReference>
<evidence type="ECO:0000313" key="1">
    <source>
        <dbReference type="EMBL" id="VTT27226.1"/>
    </source>
</evidence>
<gene>
    <name evidence="1" type="ORF">NCTC11557_02246</name>
</gene>
<dbReference type="EC" id="2.2.1.2" evidence="1"/>
<dbReference type="AlphaFoldDB" id="A0AAE9QVY7"/>
<dbReference type="Gene3D" id="3.20.20.70">
    <property type="entry name" value="Aldolase class I"/>
    <property type="match status" value="1"/>
</dbReference>
<name>A0AAE9QVY7_STREQ</name>
<accession>A0AAE9QVY7</accession>